<accession>L5L0Q5</accession>
<gene>
    <name evidence="1" type="ORF">PAL_GLEAN10015881</name>
</gene>
<dbReference type="InParanoid" id="L5L0Q5"/>
<keyword evidence="2" id="KW-1185">Reference proteome</keyword>
<dbReference type="Proteomes" id="UP000010552">
    <property type="component" value="Unassembled WGS sequence"/>
</dbReference>
<name>L5L0Q5_PTEAL</name>
<organism evidence="1 2">
    <name type="scientific">Pteropus alecto</name>
    <name type="common">Black flying fox</name>
    <dbReference type="NCBI Taxonomy" id="9402"/>
    <lineage>
        <taxon>Eukaryota</taxon>
        <taxon>Metazoa</taxon>
        <taxon>Chordata</taxon>
        <taxon>Craniata</taxon>
        <taxon>Vertebrata</taxon>
        <taxon>Euteleostomi</taxon>
        <taxon>Mammalia</taxon>
        <taxon>Eutheria</taxon>
        <taxon>Laurasiatheria</taxon>
        <taxon>Chiroptera</taxon>
        <taxon>Yinpterochiroptera</taxon>
        <taxon>Pteropodoidea</taxon>
        <taxon>Pteropodidae</taxon>
        <taxon>Pteropodinae</taxon>
        <taxon>Pteropus</taxon>
    </lineage>
</organism>
<proteinExistence type="predicted"/>
<protein>
    <submittedName>
        <fullName evidence="1">Uncharacterized protein</fullName>
    </submittedName>
</protein>
<dbReference type="EMBL" id="KB030418">
    <property type="protein sequence ID" value="ELK16990.1"/>
    <property type="molecule type" value="Genomic_DNA"/>
</dbReference>
<evidence type="ECO:0000313" key="1">
    <source>
        <dbReference type="EMBL" id="ELK16990.1"/>
    </source>
</evidence>
<dbReference type="AlphaFoldDB" id="L5L0Q5"/>
<sequence length="192" mass="20916">MSQMVQGVQVLYQEANRHPVSASLHGSVPLTPQNLIFTQSLSVLTFSPVPNITFGLVLLHHSLYRQARAIGGGVEKRKLEWGHVAVESLEGPPAGNALQTMGCMDVGLKEERDGDTDKIAFIPTTSSVTPRLRHWCHPCKLHVVPEVGFAFSLLKAAALPFSFDHDAVSMALAVTLDNSSLIHRTDLVLGFR</sequence>
<evidence type="ECO:0000313" key="2">
    <source>
        <dbReference type="Proteomes" id="UP000010552"/>
    </source>
</evidence>
<reference evidence="2" key="1">
    <citation type="journal article" date="2013" name="Science">
        <title>Comparative analysis of bat genomes provides insight into the evolution of flight and immunity.</title>
        <authorList>
            <person name="Zhang G."/>
            <person name="Cowled C."/>
            <person name="Shi Z."/>
            <person name="Huang Z."/>
            <person name="Bishop-Lilly K.A."/>
            <person name="Fang X."/>
            <person name="Wynne J.W."/>
            <person name="Xiong Z."/>
            <person name="Baker M.L."/>
            <person name="Zhao W."/>
            <person name="Tachedjian M."/>
            <person name="Zhu Y."/>
            <person name="Zhou P."/>
            <person name="Jiang X."/>
            <person name="Ng J."/>
            <person name="Yang L."/>
            <person name="Wu L."/>
            <person name="Xiao J."/>
            <person name="Feng Y."/>
            <person name="Chen Y."/>
            <person name="Sun X."/>
            <person name="Zhang Y."/>
            <person name="Marsh G.A."/>
            <person name="Crameri G."/>
            <person name="Broder C.C."/>
            <person name="Frey K.G."/>
            <person name="Wang L.F."/>
            <person name="Wang J."/>
        </authorList>
    </citation>
    <scope>NUCLEOTIDE SEQUENCE [LARGE SCALE GENOMIC DNA]</scope>
</reference>